<comment type="caution">
    <text evidence="2">The sequence shown here is derived from an EMBL/GenBank/DDBJ whole genome shotgun (WGS) entry which is preliminary data.</text>
</comment>
<organism evidence="2 3">
    <name type="scientific">Clonostachys byssicola</name>
    <dbReference type="NCBI Taxonomy" id="160290"/>
    <lineage>
        <taxon>Eukaryota</taxon>
        <taxon>Fungi</taxon>
        <taxon>Dikarya</taxon>
        <taxon>Ascomycota</taxon>
        <taxon>Pezizomycotina</taxon>
        <taxon>Sordariomycetes</taxon>
        <taxon>Hypocreomycetidae</taxon>
        <taxon>Hypocreales</taxon>
        <taxon>Bionectriaceae</taxon>
        <taxon>Clonostachys</taxon>
    </lineage>
</organism>
<dbReference type="OrthoDB" id="10346454at2759"/>
<gene>
    <name evidence="2" type="ORF">CBYS24578_00003612</name>
</gene>
<evidence type="ECO:0000256" key="1">
    <source>
        <dbReference type="SAM" id="SignalP"/>
    </source>
</evidence>
<dbReference type="AlphaFoldDB" id="A0A9N9UU68"/>
<feature type="chain" id="PRO_5040214885" evidence="1">
    <location>
        <begin position="24"/>
        <end position="191"/>
    </location>
</feature>
<keyword evidence="3" id="KW-1185">Reference proteome</keyword>
<feature type="signal peptide" evidence="1">
    <location>
        <begin position="1"/>
        <end position="23"/>
    </location>
</feature>
<reference evidence="3" key="1">
    <citation type="submission" date="2019-06" db="EMBL/GenBank/DDBJ databases">
        <authorList>
            <person name="Broberg M."/>
        </authorList>
    </citation>
    <scope>NUCLEOTIDE SEQUENCE [LARGE SCALE GENOMIC DNA]</scope>
</reference>
<proteinExistence type="predicted"/>
<evidence type="ECO:0000313" key="3">
    <source>
        <dbReference type="Proteomes" id="UP000754883"/>
    </source>
</evidence>
<keyword evidence="1" id="KW-0732">Signal</keyword>
<reference evidence="2 3" key="2">
    <citation type="submission" date="2021-10" db="EMBL/GenBank/DDBJ databases">
        <authorList>
            <person name="Piombo E."/>
        </authorList>
    </citation>
    <scope>NUCLEOTIDE SEQUENCE [LARGE SCALE GENOMIC DNA]</scope>
</reference>
<name>A0A9N9UU68_9HYPO</name>
<accession>A0A9N9UU68</accession>
<sequence>MVAINSLGLAGLLWFSLAGNSLALGVEQGTDDLTLLERSDADDLYTRDFDSEIYEREFGNTELDARELPLEVRGGHPKTLVAPALMGHPSRRGLSTRKDPNMDAFYKELYGSRPKRRGLSTRKNPNIDAFYKELYGSRPKRRSLSTRKDPNMDAFYKELYGSRPRRRDLSARADSNSLNAQWSQALKKLRH</sequence>
<dbReference type="EMBL" id="CABFNO020001546">
    <property type="protein sequence ID" value="CAG9998316.1"/>
    <property type="molecule type" value="Genomic_DNA"/>
</dbReference>
<protein>
    <submittedName>
        <fullName evidence="2">Uncharacterized protein</fullName>
    </submittedName>
</protein>
<evidence type="ECO:0000313" key="2">
    <source>
        <dbReference type="EMBL" id="CAG9998316.1"/>
    </source>
</evidence>
<dbReference type="Proteomes" id="UP000754883">
    <property type="component" value="Unassembled WGS sequence"/>
</dbReference>